<gene>
    <name evidence="3" type="ORF">CBRE1094_LOCUS23536</name>
</gene>
<accession>A0A7S2GXS4</accession>
<dbReference type="InterPro" id="IPR015897">
    <property type="entry name" value="CHK_kinase-like"/>
</dbReference>
<name>A0A7S2GXS4_9EUKA</name>
<evidence type="ECO:0000256" key="1">
    <source>
        <dbReference type="SAM" id="MobiDB-lite"/>
    </source>
</evidence>
<dbReference type="AlphaFoldDB" id="A0A7S2GXS4"/>
<sequence length="610" mass="67549">MDESAHQFEQERLESWEAEESQEIDAAPIQLEEVAASVVLTSSTRAVKGSVSAARPRNVVRIEAVEIVPVDRTPRTPNPSALKGRSMFGGLIPSLIAGVDDDVIMLDAKTISVHDQRNSKVQSPTSAGALNARVQGALGFQPSAMSKLEHASASAVESMRPSPFFHLDGKAHPFSSPALKPGEVPVPRGKDDITPEWCTIAFRSRGWLTDDEAVLKISKKALGEGEGEFSELVLLNLEEVRGEAPRLSRHLVAKFSPPSMSAIEMMIVFGAEAHFYNDFTVEGGGLVRPETIYTGYVKNGLCGKPLYCIVMESAMPPHLPVKCFKRVDGCGSVDYMLLVMKTLARFHARWWNVDISKTPLNVFTAADRGGGPLPVLPRKIAHTAWVLALLKTGLKTLPHLFADMPQYAGAPKYGEQYASFLVKLRPIARRRRHAIVRELFRHPLTLTHGDSHLENIFFGEHWPGGCAFIDFGLMSYSQALSDVAQVIVGGMWVEERRAHEQTLVMQYHKCLCDFGVSGYSWEQCWRDYKFQIIIPLVRIMATAPGLRKDRRKRQAIFAPILSEANKKLSDMYAMLNTRIATALIDHKWHEQVEALAPTAPPGPPICRLGC</sequence>
<dbReference type="EMBL" id="HBGU01043131">
    <property type="protein sequence ID" value="CAD9474748.1"/>
    <property type="molecule type" value="Transcribed_RNA"/>
</dbReference>
<dbReference type="Pfam" id="PF02958">
    <property type="entry name" value="EcKL"/>
    <property type="match status" value="1"/>
</dbReference>
<organism evidence="3">
    <name type="scientific">Haptolina brevifila</name>
    <dbReference type="NCBI Taxonomy" id="156173"/>
    <lineage>
        <taxon>Eukaryota</taxon>
        <taxon>Haptista</taxon>
        <taxon>Haptophyta</taxon>
        <taxon>Prymnesiophyceae</taxon>
        <taxon>Prymnesiales</taxon>
        <taxon>Prymnesiaceae</taxon>
        <taxon>Haptolina</taxon>
    </lineage>
</organism>
<dbReference type="SMART" id="SM00587">
    <property type="entry name" value="CHK"/>
    <property type="match status" value="1"/>
</dbReference>
<proteinExistence type="predicted"/>
<feature type="compositionally biased region" description="Basic and acidic residues" evidence="1">
    <location>
        <begin position="1"/>
        <end position="15"/>
    </location>
</feature>
<evidence type="ECO:0000313" key="3">
    <source>
        <dbReference type="EMBL" id="CAD9474748.1"/>
    </source>
</evidence>
<reference evidence="3" key="1">
    <citation type="submission" date="2021-01" db="EMBL/GenBank/DDBJ databases">
        <authorList>
            <person name="Corre E."/>
            <person name="Pelletier E."/>
            <person name="Niang G."/>
            <person name="Scheremetjew M."/>
            <person name="Finn R."/>
            <person name="Kale V."/>
            <person name="Holt S."/>
            <person name="Cochrane G."/>
            <person name="Meng A."/>
            <person name="Brown T."/>
            <person name="Cohen L."/>
        </authorList>
    </citation>
    <scope>NUCLEOTIDE SEQUENCE</scope>
    <source>
        <strain evidence="3">UTEX LB 985</strain>
    </source>
</reference>
<dbReference type="Gene3D" id="3.90.1200.10">
    <property type="match status" value="1"/>
</dbReference>
<feature type="region of interest" description="Disordered" evidence="1">
    <location>
        <begin position="1"/>
        <end position="22"/>
    </location>
</feature>
<dbReference type="InterPro" id="IPR011009">
    <property type="entry name" value="Kinase-like_dom_sf"/>
</dbReference>
<dbReference type="InterPro" id="IPR004119">
    <property type="entry name" value="EcKL"/>
</dbReference>
<protein>
    <recommendedName>
        <fullName evidence="2">CHK kinase-like domain-containing protein</fullName>
    </recommendedName>
</protein>
<feature type="domain" description="CHK kinase-like" evidence="2">
    <location>
        <begin position="309"/>
        <end position="517"/>
    </location>
</feature>
<dbReference type="SUPFAM" id="SSF56112">
    <property type="entry name" value="Protein kinase-like (PK-like)"/>
    <property type="match status" value="1"/>
</dbReference>
<evidence type="ECO:0000259" key="2">
    <source>
        <dbReference type="SMART" id="SM00587"/>
    </source>
</evidence>